<dbReference type="InterPro" id="IPR018321">
    <property type="entry name" value="Glucosamine6P_isomerase_CS"/>
</dbReference>
<organism evidence="4 5">
    <name type="scientific">Caldibacillus debilis</name>
    <dbReference type="NCBI Taxonomy" id="301148"/>
    <lineage>
        <taxon>Bacteria</taxon>
        <taxon>Bacillati</taxon>
        <taxon>Bacillota</taxon>
        <taxon>Bacilli</taxon>
        <taxon>Bacillales</taxon>
        <taxon>Bacillaceae</taxon>
        <taxon>Caldibacillus</taxon>
    </lineage>
</organism>
<dbReference type="GO" id="GO:0005975">
    <property type="term" value="P:carbohydrate metabolic process"/>
    <property type="evidence" value="ECO:0007669"/>
    <property type="project" value="InterPro"/>
</dbReference>
<reference evidence="4 5" key="1">
    <citation type="submission" date="2018-03" db="EMBL/GenBank/DDBJ databases">
        <authorList>
            <person name="Keele B.F."/>
        </authorList>
    </citation>
    <scope>NUCLEOTIDE SEQUENCE [LARGE SCALE GENOMIC DNA]</scope>
    <source>
        <strain evidence="4">ZCTH4_d</strain>
    </source>
</reference>
<dbReference type="Proteomes" id="UP000257014">
    <property type="component" value="Unassembled WGS sequence"/>
</dbReference>
<dbReference type="InterPro" id="IPR004547">
    <property type="entry name" value="Glucosamine6P_isomerase"/>
</dbReference>
<dbReference type="PANTHER" id="PTHR11280:SF5">
    <property type="entry name" value="GLUCOSAMINE-6-PHOSPHATE ISOMERASE"/>
    <property type="match status" value="1"/>
</dbReference>
<keyword evidence="2" id="KW-0119">Carbohydrate metabolism</keyword>
<evidence type="ECO:0000259" key="3">
    <source>
        <dbReference type="Pfam" id="PF01182"/>
    </source>
</evidence>
<keyword evidence="1" id="KW-0378">Hydrolase</keyword>
<dbReference type="CDD" id="cd01399">
    <property type="entry name" value="GlcN6P_deaminase"/>
    <property type="match status" value="1"/>
</dbReference>
<name>A0A3E0K820_9BACI</name>
<dbReference type="PANTHER" id="PTHR11280">
    <property type="entry name" value="GLUCOSAMINE-6-PHOSPHATE ISOMERASE"/>
    <property type="match status" value="1"/>
</dbReference>
<dbReference type="GO" id="GO:0019262">
    <property type="term" value="P:N-acetylneuraminate catabolic process"/>
    <property type="evidence" value="ECO:0007669"/>
    <property type="project" value="TreeGrafter"/>
</dbReference>
<dbReference type="GO" id="GO:0004342">
    <property type="term" value="F:glucosamine-6-phosphate deaminase activity"/>
    <property type="evidence" value="ECO:0007669"/>
    <property type="project" value="InterPro"/>
</dbReference>
<gene>
    <name evidence="4" type="ORF">C6P37_02010</name>
</gene>
<dbReference type="RefSeq" id="WP_276642406.1">
    <property type="nucleotide sequence ID" value="NZ_QEWE01000007.1"/>
</dbReference>
<proteinExistence type="predicted"/>
<protein>
    <submittedName>
        <fullName evidence="4">Glucosamine-6-phosphate deaminase</fullName>
    </submittedName>
</protein>
<comment type="caution">
    <text evidence="4">The sequence shown here is derived from an EMBL/GenBank/DDBJ whole genome shotgun (WGS) entry which is preliminary data.</text>
</comment>
<dbReference type="GO" id="GO:0006046">
    <property type="term" value="P:N-acetylglucosamine catabolic process"/>
    <property type="evidence" value="ECO:0007669"/>
    <property type="project" value="TreeGrafter"/>
</dbReference>
<dbReference type="InterPro" id="IPR037171">
    <property type="entry name" value="NagB/RpiA_transferase-like"/>
</dbReference>
<evidence type="ECO:0000313" key="4">
    <source>
        <dbReference type="EMBL" id="REJ31134.1"/>
    </source>
</evidence>
<accession>A0A3E0K820</accession>
<dbReference type="AlphaFoldDB" id="A0A3E0K820"/>
<evidence type="ECO:0000313" key="5">
    <source>
        <dbReference type="Proteomes" id="UP000257014"/>
    </source>
</evidence>
<dbReference type="Pfam" id="PF01182">
    <property type="entry name" value="Glucosamine_iso"/>
    <property type="match status" value="1"/>
</dbReference>
<feature type="domain" description="Glucosamine/galactosamine-6-phosphate isomerase" evidence="3">
    <location>
        <begin position="11"/>
        <end position="229"/>
    </location>
</feature>
<evidence type="ECO:0000256" key="1">
    <source>
        <dbReference type="ARBA" id="ARBA00022801"/>
    </source>
</evidence>
<dbReference type="GO" id="GO:0006043">
    <property type="term" value="P:glucosamine catabolic process"/>
    <property type="evidence" value="ECO:0007669"/>
    <property type="project" value="TreeGrafter"/>
</dbReference>
<dbReference type="PROSITE" id="PS01161">
    <property type="entry name" value="GLC_GALNAC_ISOMERASE"/>
    <property type="match status" value="1"/>
</dbReference>
<sequence>MDIEIFSDYDALSERLADEILSYMSDPSGKLICLPAGDTPRRAYQILSAALSRRKGSPLPCTLIGLDEWVGMDKDTPGSCQYVMHEWLYKPASIRDEQIVEFNARNPDLTGECKKMDRFIAEHGPIDLAVLGIGINGHLGLNEPGTSFRQTSHVVDLTETTKRTAQKYFPEKVALEKGITLGLKHFLEAGRLILIASGKQKAKVIKRIIREDVSEQIPATIAKIHRNSTLLIDQDAASEL</sequence>
<dbReference type="GO" id="GO:0005737">
    <property type="term" value="C:cytoplasm"/>
    <property type="evidence" value="ECO:0007669"/>
    <property type="project" value="TreeGrafter"/>
</dbReference>
<dbReference type="Gene3D" id="3.40.50.1360">
    <property type="match status" value="1"/>
</dbReference>
<evidence type="ECO:0000256" key="2">
    <source>
        <dbReference type="ARBA" id="ARBA00023277"/>
    </source>
</evidence>
<dbReference type="SUPFAM" id="SSF100950">
    <property type="entry name" value="NagB/RpiA/CoA transferase-like"/>
    <property type="match status" value="1"/>
</dbReference>
<dbReference type="GO" id="GO:0042802">
    <property type="term" value="F:identical protein binding"/>
    <property type="evidence" value="ECO:0007669"/>
    <property type="project" value="TreeGrafter"/>
</dbReference>
<dbReference type="InterPro" id="IPR006148">
    <property type="entry name" value="Glc/Gal-6P_isomerase"/>
</dbReference>
<dbReference type="EMBL" id="QEWE01000007">
    <property type="protein sequence ID" value="REJ31134.1"/>
    <property type="molecule type" value="Genomic_DNA"/>
</dbReference>